<dbReference type="Proteomes" id="UP000325577">
    <property type="component" value="Linkage Group LG5"/>
</dbReference>
<dbReference type="OrthoDB" id="774557at2759"/>
<organism evidence="2 3">
    <name type="scientific">Nyssa sinensis</name>
    <dbReference type="NCBI Taxonomy" id="561372"/>
    <lineage>
        <taxon>Eukaryota</taxon>
        <taxon>Viridiplantae</taxon>
        <taxon>Streptophyta</taxon>
        <taxon>Embryophyta</taxon>
        <taxon>Tracheophyta</taxon>
        <taxon>Spermatophyta</taxon>
        <taxon>Magnoliopsida</taxon>
        <taxon>eudicotyledons</taxon>
        <taxon>Gunneridae</taxon>
        <taxon>Pentapetalae</taxon>
        <taxon>asterids</taxon>
        <taxon>Cornales</taxon>
        <taxon>Nyssaceae</taxon>
        <taxon>Nyssa</taxon>
    </lineage>
</organism>
<accession>A0A5J4ZWD3</accession>
<name>A0A5J4ZWD3_9ASTE</name>
<keyword evidence="3" id="KW-1185">Reference proteome</keyword>
<feature type="region of interest" description="Disordered" evidence="1">
    <location>
        <begin position="152"/>
        <end position="206"/>
    </location>
</feature>
<evidence type="ECO:0008006" key="4">
    <source>
        <dbReference type="Google" id="ProtNLM"/>
    </source>
</evidence>
<dbReference type="PANTHER" id="PTHR10378">
    <property type="entry name" value="LIM DOMAIN-BINDING PROTEIN"/>
    <property type="match status" value="1"/>
</dbReference>
<dbReference type="EMBL" id="CM018048">
    <property type="protein sequence ID" value="KAA8521978.1"/>
    <property type="molecule type" value="Genomic_DNA"/>
</dbReference>
<reference evidence="2 3" key="1">
    <citation type="submission" date="2019-09" db="EMBL/GenBank/DDBJ databases">
        <title>A chromosome-level genome assembly of the Chinese tupelo Nyssa sinensis.</title>
        <authorList>
            <person name="Yang X."/>
            <person name="Kang M."/>
            <person name="Yang Y."/>
            <person name="Xiong H."/>
            <person name="Wang M."/>
            <person name="Zhang Z."/>
            <person name="Wang Z."/>
            <person name="Wu H."/>
            <person name="Ma T."/>
            <person name="Liu J."/>
            <person name="Xi Z."/>
        </authorList>
    </citation>
    <scope>NUCLEOTIDE SEQUENCE [LARGE SCALE GENOMIC DNA]</scope>
    <source>
        <strain evidence="2">J267</strain>
        <tissue evidence="2">Leaf</tissue>
    </source>
</reference>
<dbReference type="InterPro" id="IPR029005">
    <property type="entry name" value="LIM-bd/SEUSS"/>
</dbReference>
<proteinExistence type="predicted"/>
<evidence type="ECO:0000313" key="3">
    <source>
        <dbReference type="Proteomes" id="UP000325577"/>
    </source>
</evidence>
<dbReference type="Pfam" id="PF01803">
    <property type="entry name" value="LIM_bind"/>
    <property type="match status" value="1"/>
</dbReference>
<evidence type="ECO:0000313" key="2">
    <source>
        <dbReference type="EMBL" id="KAA8521978.1"/>
    </source>
</evidence>
<feature type="compositionally biased region" description="Polar residues" evidence="1">
    <location>
        <begin position="166"/>
        <end position="201"/>
    </location>
</feature>
<dbReference type="AlphaFoldDB" id="A0A5J4ZWD3"/>
<protein>
    <recommendedName>
        <fullName evidence="4">Transcriptional regulator SLK2</fullName>
    </recommendedName>
</protein>
<gene>
    <name evidence="2" type="ORF">F0562_012708</name>
</gene>
<evidence type="ECO:0000256" key="1">
    <source>
        <dbReference type="SAM" id="MobiDB-lite"/>
    </source>
</evidence>
<sequence>MALEAYLDSNGQLAMPLVASTRGGGGFLETLNSYLSLQKDGLSGAPVASHFDPAFGKLSTPVSRMVHLNANLVSGDMNSAVLNNTSNSGPSIGASSLVTDANSPLSGVAHLQRSGSPNMDSYLNLPSSPVSFSSNNLSPSVLDGSSIAQQTSHLDQNCRQGRKRMQPQQQENSTATCQSTSQTHRVSLPTGINQESGTSTQMRKKPRLDMNKEDILHQQILQQLLQRQDSLQLQDHNQQLQALIQQHRLKSQQQQQILQSIPQAQGVHVLQQQQQMRHHLKQQITNPISAAHPLDVGICSRRLMQYIYHLRHRPLDNNIAYWRKFVADYYAPCAKKRWCLSLYDNIGQHALGVFSQAAMEAWHCDICGSKSGKGFEAIFEILPRLGKIKFESGVIDELLFLDLPHERRFPSGLMMLEYGKAVQESVYQQFRVVREGKLRIIFSHELKILSWEFCARNHEELLPRRLVAPQVNHLVHAADKYQNTINDSGSDGVLRQDLQSNCNMFLTAGRQLARNLELILVNDLGFSKRYVRCLQIAEVVNSMKDLMTFSHDKNMGPIESLKSYPREDTTTNIQMQQMEEIEQVRSAQCLLTDRNKLLAMHPGPSSNMNVNSNMTDGVLSGSELAVLALTNYQKMMQRQNSGNSTMSTVKQEPSCLINCSSQSAIPSPVLVPRSQSPGMLQNLPNNGLSSSQLSQGSKNLQQRIIDKLLQEMVTNSRAKGVQSANGRVKEEVLGELNGSTVRLPTRAHGASMGGNLSGLSNTRGAAAATGDVLDSIVGRTDSSNAASNSNLSKISGNTTLIKREPDLPESFHLPEAVQDMANEFSLYGILNGDWKNMDYGWKA</sequence>